<gene>
    <name evidence="2" type="ORF">Fot_29609</name>
</gene>
<evidence type="ECO:0000313" key="2">
    <source>
        <dbReference type="EMBL" id="KAL2515638.1"/>
    </source>
</evidence>
<comment type="caution">
    <text evidence="2">The sequence shown here is derived from an EMBL/GenBank/DDBJ whole genome shotgun (WGS) entry which is preliminary data.</text>
</comment>
<sequence>MVGMKLLRGDCSDYNFQTAPVFPIIRGVPSTSCLAWEVDSPQVKRWKGEGYGGEILKAKGIVEVAGGGFSSPAMKCKKDGNFTNYEPISVLVTRSPSPSTSTSTFSSFNNSTQ</sequence>
<organism evidence="2 3">
    <name type="scientific">Forsythia ovata</name>
    <dbReference type="NCBI Taxonomy" id="205694"/>
    <lineage>
        <taxon>Eukaryota</taxon>
        <taxon>Viridiplantae</taxon>
        <taxon>Streptophyta</taxon>
        <taxon>Embryophyta</taxon>
        <taxon>Tracheophyta</taxon>
        <taxon>Spermatophyta</taxon>
        <taxon>Magnoliopsida</taxon>
        <taxon>eudicotyledons</taxon>
        <taxon>Gunneridae</taxon>
        <taxon>Pentapetalae</taxon>
        <taxon>asterids</taxon>
        <taxon>lamiids</taxon>
        <taxon>Lamiales</taxon>
        <taxon>Oleaceae</taxon>
        <taxon>Forsythieae</taxon>
        <taxon>Forsythia</taxon>
    </lineage>
</organism>
<evidence type="ECO:0000256" key="1">
    <source>
        <dbReference type="SAM" id="MobiDB-lite"/>
    </source>
</evidence>
<feature type="region of interest" description="Disordered" evidence="1">
    <location>
        <begin position="93"/>
        <end position="113"/>
    </location>
</feature>
<proteinExistence type="predicted"/>
<feature type="compositionally biased region" description="Low complexity" evidence="1">
    <location>
        <begin position="95"/>
        <end position="113"/>
    </location>
</feature>
<dbReference type="EMBL" id="JBFOLJ010000008">
    <property type="protein sequence ID" value="KAL2515638.1"/>
    <property type="molecule type" value="Genomic_DNA"/>
</dbReference>
<dbReference type="AlphaFoldDB" id="A0ABD1TSD5"/>
<reference evidence="3" key="1">
    <citation type="submission" date="2024-07" db="EMBL/GenBank/DDBJ databases">
        <title>Two chromosome-level genome assemblies of Korean endemic species Abeliophyllum distichum and Forsythia ovata (Oleaceae).</title>
        <authorList>
            <person name="Jang H."/>
        </authorList>
    </citation>
    <scope>NUCLEOTIDE SEQUENCE [LARGE SCALE GENOMIC DNA]</scope>
</reference>
<keyword evidence="3" id="KW-1185">Reference proteome</keyword>
<protein>
    <submittedName>
        <fullName evidence="2">Uncharacterized protein</fullName>
    </submittedName>
</protein>
<name>A0ABD1TSD5_9LAMI</name>
<dbReference type="Proteomes" id="UP001604277">
    <property type="component" value="Unassembled WGS sequence"/>
</dbReference>
<evidence type="ECO:0000313" key="3">
    <source>
        <dbReference type="Proteomes" id="UP001604277"/>
    </source>
</evidence>
<accession>A0ABD1TSD5</accession>